<evidence type="ECO:0000313" key="3">
    <source>
        <dbReference type="Proteomes" id="UP000019464"/>
    </source>
</evidence>
<evidence type="ECO:0000256" key="1">
    <source>
        <dbReference type="SAM" id="SignalP"/>
    </source>
</evidence>
<dbReference type="EMBL" id="AONB01000022">
    <property type="protein sequence ID" value="EXJ09582.1"/>
    <property type="molecule type" value="Genomic_DNA"/>
</dbReference>
<reference evidence="3" key="1">
    <citation type="submission" date="2012-11" db="EMBL/GenBank/DDBJ databases">
        <authorList>
            <person name="Singh A."/>
            <person name="Pinnaka A.K."/>
            <person name="Vaidya B."/>
        </authorList>
    </citation>
    <scope>NUCLEOTIDE SEQUENCE [LARGE SCALE GENOMIC DNA]</scope>
    <source>
        <strain evidence="3">AK23</strain>
    </source>
</reference>
<accession>W9V0B4</accession>
<keyword evidence="3" id="KW-1185">Reference proteome</keyword>
<gene>
    <name evidence="2" type="ORF">D791_03424</name>
</gene>
<sequence length="273" mass="30133">MSKAKKLLGAAVLSAGLLAGHAAAHPMWMLPSEFNLSTDEGHWITVDATASHGVFSFDKPIGVDNVAIYRPGGERERVGPYFKGQRRSVFDVQLNEQGTYKVELVTPIRYMTSYVVGGRDTARRIMGNKLEIASQLPEDARDVRTTMVQNIIQFYVTQKAPTRTVLEPTGQGFELNAITHPSDIVIGEEANFKFTFNGEPVADLDVEVVPGGTAWRSSRMQMDLKTDSEGVLRFTPEKTGPHLLSTNMRRSIESPLADQAGVTYMLSFEVIPE</sequence>
<comment type="caution">
    <text evidence="2">The sequence shown here is derived from an EMBL/GenBank/DDBJ whole genome shotgun (WGS) entry which is preliminary data.</text>
</comment>
<feature type="signal peptide" evidence="1">
    <location>
        <begin position="1"/>
        <end position="24"/>
    </location>
</feature>
<dbReference type="OrthoDB" id="5943at2"/>
<dbReference type="InterPro" id="IPR019613">
    <property type="entry name" value="DUF4198"/>
</dbReference>
<dbReference type="AlphaFoldDB" id="W9V0B4"/>
<keyword evidence="2" id="KW-0472">Membrane</keyword>
<dbReference type="Pfam" id="PF10670">
    <property type="entry name" value="DUF4198"/>
    <property type="match status" value="1"/>
</dbReference>
<dbReference type="STRING" id="1229521.D791_03424"/>
<keyword evidence="1" id="KW-0732">Signal</keyword>
<reference evidence="2 3" key="2">
    <citation type="journal article" date="2015" name="Syst. Appl. Microbiol.">
        <title>Nitrincola nitratireducens sp. nov. isolated from a haloalkaline crater lake.</title>
        <authorList>
            <person name="Singh A."/>
            <person name="Vaidya B."/>
            <person name="Tanuku N.R."/>
            <person name="Pinnaka A.K."/>
        </authorList>
    </citation>
    <scope>NUCLEOTIDE SEQUENCE [LARGE SCALE GENOMIC DNA]</scope>
    <source>
        <strain evidence="2 3">AK23</strain>
    </source>
</reference>
<dbReference type="RefSeq" id="WP_036513608.1">
    <property type="nucleotide sequence ID" value="NZ_AONB01000022.1"/>
</dbReference>
<proteinExistence type="predicted"/>
<keyword evidence="2" id="KW-0812">Transmembrane</keyword>
<feature type="chain" id="PRO_5004929897" evidence="1">
    <location>
        <begin position="25"/>
        <end position="273"/>
    </location>
</feature>
<organism evidence="2 3">
    <name type="scientific">Nitrincola nitratireducens</name>
    <dbReference type="NCBI Taxonomy" id="1229521"/>
    <lineage>
        <taxon>Bacteria</taxon>
        <taxon>Pseudomonadati</taxon>
        <taxon>Pseudomonadota</taxon>
        <taxon>Gammaproteobacteria</taxon>
        <taxon>Oceanospirillales</taxon>
        <taxon>Oceanospirillaceae</taxon>
        <taxon>Nitrincola</taxon>
    </lineage>
</organism>
<name>W9V0B4_9GAMM</name>
<dbReference type="Proteomes" id="UP000019464">
    <property type="component" value="Unassembled WGS sequence"/>
</dbReference>
<dbReference type="PATRIC" id="fig|1229521.3.peg.3460"/>
<protein>
    <submittedName>
        <fullName evidence="2">Nickel uptake substrate-specific transmembrane region</fullName>
    </submittedName>
</protein>
<evidence type="ECO:0000313" key="2">
    <source>
        <dbReference type="EMBL" id="EXJ09582.1"/>
    </source>
</evidence>